<name>A0A8I2YDL1_9AGAM</name>
<dbReference type="AlphaFoldDB" id="A0A8I2YDL1"/>
<evidence type="ECO:0000256" key="1">
    <source>
        <dbReference type="SAM" id="MobiDB-lite"/>
    </source>
</evidence>
<feature type="region of interest" description="Disordered" evidence="1">
    <location>
        <begin position="1"/>
        <end position="265"/>
    </location>
</feature>
<sequence length="497" mass="54630">MKATKRLHRSRSTAENESDVDSDLQNPTPSEATSSGKGSAEQEQPNDRCLLADQSGLEGDDKSVRTHGQGVLRQSKDHDHQIHKDGLTQNHGPTKKGKQRQCTPAPCQPTEQEGSNDEALPADQSGLQADRSNGKQSEGKQKEKQKEMVRQSEDDAWGVDGPAEIHRPISKGKQRQCTPAPRQILRTATEGAEPSDGPKSKGMQGQSEQVPKRVVKGGTQEPSNSIPSSSMELDEVPVIYKKPMDNPTVHRPPVYRDGPAGQANPTRSILKSAMKRLADVPVLAQTEPTRLIHHLAAKKSAKVPLPAQLQGSQPTERPLPPKLAMPNDIITQKSECQESGSTNAAEQTHVDRPTDPSGKIDQCLPPAQGLDRDEVGHSQADTHRAAKVADHTGPDHRVAASHGQRSSQQIRDTDRVSNKVQDEMNVKRTRRTDEDRPAEMDIPENGTMPDANTPRRSEHIRRVPVPVDVDYKIPVKQMSKKHREADDSHTPSKRKRN</sequence>
<proteinExistence type="predicted"/>
<feature type="compositionally biased region" description="Polar residues" evidence="1">
    <location>
        <begin position="329"/>
        <end position="346"/>
    </location>
</feature>
<feature type="compositionally biased region" description="Basic and acidic residues" evidence="1">
    <location>
        <begin position="411"/>
        <end position="439"/>
    </location>
</feature>
<accession>A0A8I2YDL1</accession>
<feature type="compositionally biased region" description="Basic and acidic residues" evidence="1">
    <location>
        <begin position="137"/>
        <end position="153"/>
    </location>
</feature>
<comment type="caution">
    <text evidence="2">The sequence shown here is derived from an EMBL/GenBank/DDBJ whole genome shotgun (WGS) entry which is preliminary data.</text>
</comment>
<dbReference type="OrthoDB" id="10393333at2759"/>
<feature type="compositionally biased region" description="Polar residues" evidence="1">
    <location>
        <begin position="220"/>
        <end position="231"/>
    </location>
</feature>
<organism evidence="2 3">
    <name type="scientific">Boletus reticuloceps</name>
    <dbReference type="NCBI Taxonomy" id="495285"/>
    <lineage>
        <taxon>Eukaryota</taxon>
        <taxon>Fungi</taxon>
        <taxon>Dikarya</taxon>
        <taxon>Basidiomycota</taxon>
        <taxon>Agaricomycotina</taxon>
        <taxon>Agaricomycetes</taxon>
        <taxon>Agaricomycetidae</taxon>
        <taxon>Boletales</taxon>
        <taxon>Boletineae</taxon>
        <taxon>Boletaceae</taxon>
        <taxon>Boletoideae</taxon>
        <taxon>Boletus</taxon>
    </lineage>
</organism>
<keyword evidence="3" id="KW-1185">Reference proteome</keyword>
<dbReference type="EMBL" id="JAGFBS010000059">
    <property type="protein sequence ID" value="KAG6369962.1"/>
    <property type="molecule type" value="Genomic_DNA"/>
</dbReference>
<reference evidence="2" key="1">
    <citation type="submission" date="2021-03" db="EMBL/GenBank/DDBJ databases">
        <title>Evolutionary innovations through gain and loss of genes in the ectomycorrhizal Boletales.</title>
        <authorList>
            <person name="Wu G."/>
            <person name="Miyauchi S."/>
            <person name="Morin E."/>
            <person name="Yang Z.-L."/>
            <person name="Xu J."/>
            <person name="Martin F.M."/>
        </authorList>
    </citation>
    <scope>NUCLEOTIDE SEQUENCE</scope>
    <source>
        <strain evidence="2">BR01</strain>
    </source>
</reference>
<gene>
    <name evidence="2" type="ORF">JVT61DRAFT_12595</name>
</gene>
<protein>
    <submittedName>
        <fullName evidence="2">Uncharacterized protein</fullName>
    </submittedName>
</protein>
<feature type="compositionally biased region" description="Polar residues" evidence="1">
    <location>
        <begin position="23"/>
        <end position="43"/>
    </location>
</feature>
<feature type="compositionally biased region" description="Basic residues" evidence="1">
    <location>
        <begin position="1"/>
        <end position="11"/>
    </location>
</feature>
<feature type="region of interest" description="Disordered" evidence="1">
    <location>
        <begin position="297"/>
        <end position="497"/>
    </location>
</feature>
<feature type="compositionally biased region" description="Basic and acidic residues" evidence="1">
    <location>
        <begin position="370"/>
        <end position="398"/>
    </location>
</feature>
<evidence type="ECO:0000313" key="3">
    <source>
        <dbReference type="Proteomes" id="UP000683000"/>
    </source>
</evidence>
<dbReference type="Proteomes" id="UP000683000">
    <property type="component" value="Unassembled WGS sequence"/>
</dbReference>
<evidence type="ECO:0000313" key="2">
    <source>
        <dbReference type="EMBL" id="KAG6369962.1"/>
    </source>
</evidence>
<feature type="compositionally biased region" description="Basic and acidic residues" evidence="1">
    <location>
        <begin position="74"/>
        <end position="86"/>
    </location>
</feature>